<dbReference type="CDD" id="cd04657">
    <property type="entry name" value="Piwi_ago-like"/>
    <property type="match status" value="1"/>
</dbReference>
<dbReference type="Pfam" id="PF08699">
    <property type="entry name" value="ArgoL1"/>
    <property type="match status" value="1"/>
</dbReference>
<dbReference type="InterPro" id="IPR003100">
    <property type="entry name" value="PAZ_dom"/>
</dbReference>
<dbReference type="PANTHER" id="PTHR22891">
    <property type="entry name" value="EUKARYOTIC TRANSLATION INITIATION FACTOR 2C"/>
    <property type="match status" value="1"/>
</dbReference>
<dbReference type="OrthoDB" id="10252740at2759"/>
<evidence type="ECO:0000256" key="3">
    <source>
        <dbReference type="SAM" id="MobiDB-lite"/>
    </source>
</evidence>
<dbReference type="PROSITE" id="PS50821">
    <property type="entry name" value="PAZ"/>
    <property type="match status" value="1"/>
</dbReference>
<dbReference type="CDD" id="cd02846">
    <property type="entry name" value="PAZ_argonaute_like"/>
    <property type="match status" value="1"/>
</dbReference>
<dbReference type="SUPFAM" id="SSF53098">
    <property type="entry name" value="Ribonuclease H-like"/>
    <property type="match status" value="1"/>
</dbReference>
<evidence type="ECO:0000313" key="7">
    <source>
        <dbReference type="Proteomes" id="UP000797356"/>
    </source>
</evidence>
<accession>A0A8K0NA98</accession>
<feature type="compositionally biased region" description="Gly residues" evidence="3">
    <location>
        <begin position="38"/>
        <end position="53"/>
    </location>
</feature>
<dbReference type="SMART" id="SM00950">
    <property type="entry name" value="Piwi"/>
    <property type="match status" value="1"/>
</dbReference>
<dbReference type="Gene3D" id="3.40.50.2300">
    <property type="match status" value="1"/>
</dbReference>
<dbReference type="InterPro" id="IPR003165">
    <property type="entry name" value="Piwi"/>
</dbReference>
<feature type="region of interest" description="Disordered" evidence="3">
    <location>
        <begin position="1"/>
        <end position="94"/>
    </location>
</feature>
<evidence type="ECO:0000256" key="2">
    <source>
        <dbReference type="ARBA" id="ARBA00023158"/>
    </source>
</evidence>
<dbReference type="InterPro" id="IPR036397">
    <property type="entry name" value="RNaseH_sf"/>
</dbReference>
<dbReference type="FunFam" id="2.170.260.10:FF:000008">
    <property type="entry name" value="Protein argonaute 7"/>
    <property type="match status" value="1"/>
</dbReference>
<dbReference type="Pfam" id="PF02170">
    <property type="entry name" value="PAZ"/>
    <property type="match status" value="1"/>
</dbReference>
<sequence>MDFQFGRARGSGGRGRGRRPNPGNDAGFRQPNSPNYGDGAGGSRQGPGSGRGGYYRQEPAASYGRGGDGRERYDAPREAMAGPPPRRGGRGRGGHFVYVAVRSPNPSSMSNETQASDLRSLTISQSPATVSSFPPSLPDVGRRKSMQRPDHVGSSRSPQPPTFVELGKRIPMQRPDQGGSSHIRKVKLLVNHFLVSYNKNSVIRHYEIDVKLEKPQKASSSTELSKSDLLSVKNELFKSEPYRSLLPSVAYDGERNLYSAVELPIGQFRVTLPSKTYFVTIDFKKQLELSRLLELPVPREVLQGLDVIVRQASSWQRITLGRSFYSRDHSYDLGMGVEALQGSQQTLKDTKQGLVLCVDYSIMPFRKSGPVLDFLRDNLWVSLDKNTELSGKQKFEVEKALKNLRVTVTHRTTNQKFTISGLTVLNTDKITFMDENSGKELRLVDYYREKYNKEINYKRLPCLNLSKNKMNYVPMEFCVLAEGQRYPKDGLNWDADKKLREKALPPPMERKEKILNMMCAANGPCKGEIAKQFDLSVAKEMTQVIGRVLARPDLKLRGTNGQISKLRLPKDDCQWNLLNNKLLAGQNLQAWGILDFSAQPSRFQQQRLKTAAFIQSIVQRCRDLGMQMNDRPLFVINSGMAVLWDYDKLLGELNKAIQHAGAQQLQLLFCPMSERHQGYKTLKLICETRLGIMTQCLLSHNANKLQDQYFANLVLKINGKLGGTNMELSNTLPLMNDSTFMLIGADVNHPSSWNTTSPSIAAVVANLNCPGISRYATRIRAQPHRTERIMELGEMCQELVEAYVRINGAKPQKIIYFRDGVSDGQFDMVLNEELRDLEAAIKSDGYSPTITVVVAKKRHHTRLFPESKSESCTRNGNVLPGTVVDTTTIDPMAFDFYLCSHNGILGTSKPTHYYVLHDDHGFMSDELQELIYNLCFTFARCTKPVSLAPPVYYADIAAYRGRLYYESMQEASSSASSSPASASFGRGGFPRLHKNVEDEMFFH</sequence>
<comment type="caution">
    <text evidence="6">The sequence shown here is derived from an EMBL/GenBank/DDBJ whole genome shotgun (WGS) entry which is preliminary data.</text>
</comment>
<feature type="region of interest" description="Disordered" evidence="3">
    <location>
        <begin position="123"/>
        <end position="164"/>
    </location>
</feature>
<dbReference type="AlphaFoldDB" id="A0A8K0NA98"/>
<feature type="compositionally biased region" description="Basic and acidic residues" evidence="3">
    <location>
        <begin position="67"/>
        <end position="77"/>
    </location>
</feature>
<dbReference type="SUPFAM" id="SSF101690">
    <property type="entry name" value="PAZ domain"/>
    <property type="match status" value="1"/>
</dbReference>
<dbReference type="InterPro" id="IPR036085">
    <property type="entry name" value="PAZ_dom_sf"/>
</dbReference>
<reference evidence="6" key="2">
    <citation type="submission" date="2019-07" db="EMBL/GenBank/DDBJ databases">
        <authorList>
            <person name="Yang Y."/>
            <person name="Bocs S."/>
            <person name="Baudouin L."/>
        </authorList>
    </citation>
    <scope>NUCLEOTIDE SEQUENCE</scope>
    <source>
        <tissue evidence="6">Spear leaf of Hainan Tall coconut</tissue>
    </source>
</reference>
<dbReference type="SMART" id="SM00949">
    <property type="entry name" value="PAZ"/>
    <property type="match status" value="1"/>
</dbReference>
<feature type="domain" description="Piwi" evidence="5">
    <location>
        <begin position="667"/>
        <end position="966"/>
    </location>
</feature>
<dbReference type="Proteomes" id="UP000797356">
    <property type="component" value="Chromosome 12"/>
</dbReference>
<reference evidence="6" key="1">
    <citation type="journal article" date="2017" name="Gigascience">
        <title>The genome draft of coconut (Cocos nucifera).</title>
        <authorList>
            <person name="Xiao Y."/>
            <person name="Xu P."/>
            <person name="Fan H."/>
            <person name="Baudouin L."/>
            <person name="Xia W."/>
            <person name="Bocs S."/>
            <person name="Xu J."/>
            <person name="Li Q."/>
            <person name="Guo A."/>
            <person name="Zhou L."/>
            <person name="Li J."/>
            <person name="Wu Y."/>
            <person name="Ma Z."/>
            <person name="Armero A."/>
            <person name="Issali A.E."/>
            <person name="Liu N."/>
            <person name="Peng M."/>
            <person name="Yang Y."/>
        </authorList>
    </citation>
    <scope>NUCLEOTIDE SEQUENCE</scope>
    <source>
        <tissue evidence="6">Spear leaf of Hainan Tall coconut</tissue>
    </source>
</reference>
<dbReference type="PROSITE" id="PS50822">
    <property type="entry name" value="PIWI"/>
    <property type="match status" value="1"/>
</dbReference>
<keyword evidence="7" id="KW-1185">Reference proteome</keyword>
<dbReference type="Gene3D" id="3.30.420.10">
    <property type="entry name" value="Ribonuclease H-like superfamily/Ribonuclease H"/>
    <property type="match status" value="1"/>
</dbReference>
<dbReference type="InterPro" id="IPR032474">
    <property type="entry name" value="Argonaute_N"/>
</dbReference>
<protein>
    <submittedName>
        <fullName evidence="6">Protein argonaute 2</fullName>
    </submittedName>
</protein>
<dbReference type="EMBL" id="CM017883">
    <property type="protein sequence ID" value="KAG1365090.1"/>
    <property type="molecule type" value="Genomic_DNA"/>
</dbReference>
<evidence type="ECO:0000256" key="1">
    <source>
        <dbReference type="ARBA" id="ARBA00008201"/>
    </source>
</evidence>
<dbReference type="Gene3D" id="2.170.260.10">
    <property type="entry name" value="paz domain"/>
    <property type="match status" value="1"/>
</dbReference>
<dbReference type="SMART" id="SM01163">
    <property type="entry name" value="DUF1785"/>
    <property type="match status" value="1"/>
</dbReference>
<dbReference type="GO" id="GO:0031047">
    <property type="term" value="P:regulatory ncRNA-mediated gene silencing"/>
    <property type="evidence" value="ECO:0007669"/>
    <property type="project" value="UniProtKB-KW"/>
</dbReference>
<proteinExistence type="inferred from homology"/>
<evidence type="ECO:0000259" key="5">
    <source>
        <dbReference type="PROSITE" id="PS50822"/>
    </source>
</evidence>
<gene>
    <name evidence="6" type="ORF">COCNU_12G000900</name>
</gene>
<dbReference type="Pfam" id="PF16486">
    <property type="entry name" value="ArgoN"/>
    <property type="match status" value="1"/>
</dbReference>
<name>A0A8K0NA98_COCNU</name>
<evidence type="ECO:0000259" key="4">
    <source>
        <dbReference type="PROSITE" id="PS50821"/>
    </source>
</evidence>
<feature type="domain" description="PAZ" evidence="4">
    <location>
        <begin position="370"/>
        <end position="482"/>
    </location>
</feature>
<feature type="compositionally biased region" description="Polar residues" evidence="3">
    <location>
        <begin position="123"/>
        <end position="134"/>
    </location>
</feature>
<organism evidence="6 7">
    <name type="scientific">Cocos nucifera</name>
    <name type="common">Coconut palm</name>
    <dbReference type="NCBI Taxonomy" id="13894"/>
    <lineage>
        <taxon>Eukaryota</taxon>
        <taxon>Viridiplantae</taxon>
        <taxon>Streptophyta</taxon>
        <taxon>Embryophyta</taxon>
        <taxon>Tracheophyta</taxon>
        <taxon>Spermatophyta</taxon>
        <taxon>Magnoliopsida</taxon>
        <taxon>Liliopsida</taxon>
        <taxon>Arecaceae</taxon>
        <taxon>Arecoideae</taxon>
        <taxon>Cocoseae</taxon>
        <taxon>Attaleinae</taxon>
        <taxon>Cocos</taxon>
    </lineage>
</organism>
<dbReference type="GO" id="GO:0003723">
    <property type="term" value="F:RNA binding"/>
    <property type="evidence" value="ECO:0007669"/>
    <property type="project" value="InterPro"/>
</dbReference>
<dbReference type="InterPro" id="IPR032473">
    <property type="entry name" value="Argonaute_Mid_dom"/>
</dbReference>
<dbReference type="Pfam" id="PF02171">
    <property type="entry name" value="Piwi"/>
    <property type="match status" value="1"/>
</dbReference>
<comment type="similarity">
    <text evidence="1">Belongs to the argonaute family. Ago subfamily.</text>
</comment>
<evidence type="ECO:0000313" key="6">
    <source>
        <dbReference type="EMBL" id="KAG1365090.1"/>
    </source>
</evidence>
<dbReference type="InterPro" id="IPR012337">
    <property type="entry name" value="RNaseH-like_sf"/>
</dbReference>
<dbReference type="InterPro" id="IPR045246">
    <property type="entry name" value="Piwi_ago-like"/>
</dbReference>
<dbReference type="Pfam" id="PF16487">
    <property type="entry name" value="ArgoMid"/>
    <property type="match status" value="1"/>
</dbReference>
<keyword evidence="2" id="KW-0943">RNA-mediated gene silencing</keyword>
<dbReference type="InterPro" id="IPR014811">
    <property type="entry name" value="ArgoL1"/>
</dbReference>